<dbReference type="GO" id="GO:0005814">
    <property type="term" value="C:centriole"/>
    <property type="evidence" value="ECO:0007669"/>
    <property type="project" value="TreeGrafter"/>
</dbReference>
<evidence type="ECO:0000313" key="4">
    <source>
        <dbReference type="EMBL" id="EKX47448.1"/>
    </source>
</evidence>
<dbReference type="GO" id="GO:1905515">
    <property type="term" value="P:non-motile cilium assembly"/>
    <property type="evidence" value="ECO:0007669"/>
    <property type="project" value="TreeGrafter"/>
</dbReference>
<feature type="compositionally biased region" description="Acidic residues" evidence="3">
    <location>
        <begin position="831"/>
        <end position="847"/>
    </location>
</feature>
<feature type="repeat" description="TPR" evidence="1">
    <location>
        <begin position="646"/>
        <end position="679"/>
    </location>
</feature>
<feature type="region of interest" description="Disordered" evidence="3">
    <location>
        <begin position="816"/>
        <end position="847"/>
    </location>
</feature>
<evidence type="ECO:0000256" key="3">
    <source>
        <dbReference type="SAM" id="MobiDB-lite"/>
    </source>
</evidence>
<accession>L1JG08</accession>
<dbReference type="AlphaFoldDB" id="L1JG08"/>
<dbReference type="PROSITE" id="PS50005">
    <property type="entry name" value="TPR"/>
    <property type="match status" value="3"/>
</dbReference>
<dbReference type="eggNOG" id="KOG2003">
    <property type="taxonomic scope" value="Eukaryota"/>
</dbReference>
<gene>
    <name evidence="4" type="ORF">GUITHDRAFT_106889</name>
</gene>
<feature type="repeat" description="TPR" evidence="1">
    <location>
        <begin position="264"/>
        <end position="297"/>
    </location>
</feature>
<dbReference type="OrthoDB" id="1926212at2759"/>
<reference evidence="5" key="3">
    <citation type="submission" date="2016-03" db="UniProtKB">
        <authorList>
            <consortium name="EnsemblProtists"/>
        </authorList>
    </citation>
    <scope>IDENTIFICATION</scope>
</reference>
<feature type="coiled-coil region" evidence="2">
    <location>
        <begin position="726"/>
        <end position="753"/>
    </location>
</feature>
<dbReference type="SUPFAM" id="SSF81901">
    <property type="entry name" value="HCP-like"/>
    <property type="match status" value="2"/>
</dbReference>
<dbReference type="PANTHER" id="PTHR44117">
    <property type="entry name" value="INTRAFLAGELLAR TRANSPORT PROTEIN 88 HOMOLOG"/>
    <property type="match status" value="1"/>
</dbReference>
<dbReference type="STRING" id="905079.L1JG08"/>
<evidence type="ECO:0000256" key="1">
    <source>
        <dbReference type="PROSITE-ProRule" id="PRU00339"/>
    </source>
</evidence>
<keyword evidence="6" id="KW-1185">Reference proteome</keyword>
<dbReference type="OMA" id="RIKIMHN"/>
<reference evidence="6" key="2">
    <citation type="submission" date="2012-11" db="EMBL/GenBank/DDBJ databases">
        <authorList>
            <person name="Kuo A."/>
            <person name="Curtis B.A."/>
            <person name="Tanifuji G."/>
            <person name="Burki F."/>
            <person name="Gruber A."/>
            <person name="Irimia M."/>
            <person name="Maruyama S."/>
            <person name="Arias M.C."/>
            <person name="Ball S.G."/>
            <person name="Gile G.H."/>
            <person name="Hirakawa Y."/>
            <person name="Hopkins J.F."/>
            <person name="Rensing S.A."/>
            <person name="Schmutz J."/>
            <person name="Symeonidi A."/>
            <person name="Elias M."/>
            <person name="Eveleigh R.J."/>
            <person name="Herman E.K."/>
            <person name="Klute M.J."/>
            <person name="Nakayama T."/>
            <person name="Obornik M."/>
            <person name="Reyes-Prieto A."/>
            <person name="Armbrust E.V."/>
            <person name="Aves S.J."/>
            <person name="Beiko R.G."/>
            <person name="Coutinho P."/>
            <person name="Dacks J.B."/>
            <person name="Durnford D.G."/>
            <person name="Fast N.M."/>
            <person name="Green B.R."/>
            <person name="Grisdale C."/>
            <person name="Hempe F."/>
            <person name="Henrissat B."/>
            <person name="Hoppner M.P."/>
            <person name="Ishida K.-I."/>
            <person name="Kim E."/>
            <person name="Koreny L."/>
            <person name="Kroth P.G."/>
            <person name="Liu Y."/>
            <person name="Malik S.-B."/>
            <person name="Maier U.G."/>
            <person name="McRose D."/>
            <person name="Mock T."/>
            <person name="Neilson J.A."/>
            <person name="Onodera N.T."/>
            <person name="Poole A.M."/>
            <person name="Pritham E.J."/>
            <person name="Richards T.A."/>
            <person name="Rocap G."/>
            <person name="Roy S.W."/>
            <person name="Sarai C."/>
            <person name="Schaack S."/>
            <person name="Shirato S."/>
            <person name="Slamovits C.H."/>
            <person name="Spencer D.F."/>
            <person name="Suzuki S."/>
            <person name="Worden A.Z."/>
            <person name="Zauner S."/>
            <person name="Barry K."/>
            <person name="Bell C."/>
            <person name="Bharti A.K."/>
            <person name="Crow J.A."/>
            <person name="Grimwood J."/>
            <person name="Kramer R."/>
            <person name="Lindquist E."/>
            <person name="Lucas S."/>
            <person name="Salamov A."/>
            <person name="McFadden G.I."/>
            <person name="Lane C.E."/>
            <person name="Keeling P.J."/>
            <person name="Gray M.W."/>
            <person name="Grigoriev I.V."/>
            <person name="Archibald J.M."/>
        </authorList>
    </citation>
    <scope>NUCLEOTIDE SEQUENCE</scope>
    <source>
        <strain evidence="6">CCMP2712</strain>
    </source>
</reference>
<dbReference type="Pfam" id="PF13181">
    <property type="entry name" value="TPR_8"/>
    <property type="match status" value="2"/>
</dbReference>
<dbReference type="EMBL" id="JH992990">
    <property type="protein sequence ID" value="EKX47448.1"/>
    <property type="molecule type" value="Genomic_DNA"/>
</dbReference>
<dbReference type="InterPro" id="IPR019734">
    <property type="entry name" value="TPR_rpt"/>
</dbReference>
<sequence length="847" mass="96126">MRNLQKDNDDDIYEGFDNPMTSAMQYMNFESAQGVSAPMQAASILRAQEKRLGTSRLGTAAQRQGTARMGTAMRGYQGGEEARPMTSIRAAGYTSQGKPGSAGMNAFASAGGGSAPPLEKKDASSPEDEARELEKKVNKLLEDSAIARSENKLQLALDLAKEAARKERQLGKLREQKQLMDQMNIDLTYAVYFNLASQLEANEYWPEALNSYSLIVKNKQYANAGRLRINIGNIYFKQQKYPAAIKMYRMALDQIPHSGEHLRFKIMRNIGNAFVRMGNYQDAIMSYEASMEGKPDFQSGFNLIVCYFALGDREKMKRSFAKLLDIKDSNFGEENDDDEANEDEDEDEAVMEEDELKKAHKEYRSKAKHLVLQAAKLIAPKIEKDFVAGFDYIIEMLQKSHNYMDVASDMQISKAIYFLKQKNSKDAKDSLIAFEKQDNNEIDATTMSRAYTNLCFIYFLEGNIKEADKYGTKAIQSDRYNAKALVNKGNCEMNKAYAYEEKEKYDEAREHFTMAKELYMEGIGVEADCIEAIFNLGLCCKSMAHLEHMLQNDLDYQKNIRAALQAFEKLYSIMPDSPECNYNIAVIYDELQKTKKASVAYQRLIALVKTDAGVLARYGSLLAREDDEAAAYENHHESYKFFPVDMEVISWLGAYFVKSEMYEKAMEYFQKAAQIQPKEVKWRLMVASCYRRIGSYQLALRTYEEIEKSHPDNLECLNYLVRLCKELGMKDKKEEYQSKLARAEQEQAKLASMRTMQDVSSMHAQQEFNGGGSRRDEGYVGYGEFHARAPETDSLMQQGQMDAAAEVARAVAERQAAGGAKKVISKAKKEEDDDWGDEELGEDLLPM</sequence>
<dbReference type="GO" id="GO:0042073">
    <property type="term" value="P:intraciliary transport"/>
    <property type="evidence" value="ECO:0007669"/>
    <property type="project" value="TreeGrafter"/>
</dbReference>
<dbReference type="Pfam" id="PF13424">
    <property type="entry name" value="TPR_12"/>
    <property type="match status" value="1"/>
</dbReference>
<dbReference type="Gene3D" id="1.25.40.10">
    <property type="entry name" value="Tetratricopeptide repeat domain"/>
    <property type="match status" value="3"/>
</dbReference>
<dbReference type="SUPFAM" id="SSF48452">
    <property type="entry name" value="TPR-like"/>
    <property type="match status" value="1"/>
</dbReference>
<dbReference type="SMART" id="SM00028">
    <property type="entry name" value="TPR"/>
    <property type="match status" value="8"/>
</dbReference>
<evidence type="ECO:0000256" key="2">
    <source>
        <dbReference type="SAM" id="Coils"/>
    </source>
</evidence>
<dbReference type="HOGENOM" id="CLU_010738_1_0_1"/>
<dbReference type="GeneID" id="17304111"/>
<evidence type="ECO:0000313" key="5">
    <source>
        <dbReference type="EnsemblProtists" id="EKX47448"/>
    </source>
</evidence>
<dbReference type="GO" id="GO:0097730">
    <property type="term" value="C:non-motile cilium"/>
    <property type="evidence" value="ECO:0007669"/>
    <property type="project" value="TreeGrafter"/>
</dbReference>
<dbReference type="GO" id="GO:0036064">
    <property type="term" value="C:ciliary basal body"/>
    <property type="evidence" value="ECO:0007669"/>
    <property type="project" value="TreeGrafter"/>
</dbReference>
<proteinExistence type="predicted"/>
<reference evidence="4 6" key="1">
    <citation type="journal article" date="2012" name="Nature">
        <title>Algal genomes reveal evolutionary mosaicism and the fate of nucleomorphs.</title>
        <authorList>
            <consortium name="DOE Joint Genome Institute"/>
            <person name="Curtis B.A."/>
            <person name="Tanifuji G."/>
            <person name="Burki F."/>
            <person name="Gruber A."/>
            <person name="Irimia M."/>
            <person name="Maruyama S."/>
            <person name="Arias M.C."/>
            <person name="Ball S.G."/>
            <person name="Gile G.H."/>
            <person name="Hirakawa Y."/>
            <person name="Hopkins J.F."/>
            <person name="Kuo A."/>
            <person name="Rensing S.A."/>
            <person name="Schmutz J."/>
            <person name="Symeonidi A."/>
            <person name="Elias M."/>
            <person name="Eveleigh R.J."/>
            <person name="Herman E.K."/>
            <person name="Klute M.J."/>
            <person name="Nakayama T."/>
            <person name="Obornik M."/>
            <person name="Reyes-Prieto A."/>
            <person name="Armbrust E.V."/>
            <person name="Aves S.J."/>
            <person name="Beiko R.G."/>
            <person name="Coutinho P."/>
            <person name="Dacks J.B."/>
            <person name="Durnford D.G."/>
            <person name="Fast N.M."/>
            <person name="Green B.R."/>
            <person name="Grisdale C.J."/>
            <person name="Hempel F."/>
            <person name="Henrissat B."/>
            <person name="Hoppner M.P."/>
            <person name="Ishida K."/>
            <person name="Kim E."/>
            <person name="Koreny L."/>
            <person name="Kroth P.G."/>
            <person name="Liu Y."/>
            <person name="Malik S.B."/>
            <person name="Maier U.G."/>
            <person name="McRose D."/>
            <person name="Mock T."/>
            <person name="Neilson J.A."/>
            <person name="Onodera N.T."/>
            <person name="Poole A.M."/>
            <person name="Pritham E.J."/>
            <person name="Richards T.A."/>
            <person name="Rocap G."/>
            <person name="Roy S.W."/>
            <person name="Sarai C."/>
            <person name="Schaack S."/>
            <person name="Shirato S."/>
            <person name="Slamovits C.H."/>
            <person name="Spencer D.F."/>
            <person name="Suzuki S."/>
            <person name="Worden A.Z."/>
            <person name="Zauner S."/>
            <person name="Barry K."/>
            <person name="Bell C."/>
            <person name="Bharti A.K."/>
            <person name="Crow J.A."/>
            <person name="Grimwood J."/>
            <person name="Kramer R."/>
            <person name="Lindquist E."/>
            <person name="Lucas S."/>
            <person name="Salamov A."/>
            <person name="McFadden G.I."/>
            <person name="Lane C.E."/>
            <person name="Keeling P.J."/>
            <person name="Gray M.W."/>
            <person name="Grigoriev I.V."/>
            <person name="Archibald J.M."/>
        </authorList>
    </citation>
    <scope>NUCLEOTIDE SEQUENCE</scope>
    <source>
        <strain evidence="4 6">CCMP2712</strain>
    </source>
</reference>
<name>L1JG08_GUITC</name>
<feature type="region of interest" description="Disordered" evidence="3">
    <location>
        <begin position="332"/>
        <end position="351"/>
    </location>
</feature>
<feature type="region of interest" description="Disordered" evidence="3">
    <location>
        <begin position="93"/>
        <end position="132"/>
    </location>
</feature>
<evidence type="ECO:0008006" key="7">
    <source>
        <dbReference type="Google" id="ProtNLM"/>
    </source>
</evidence>
<protein>
    <recommendedName>
        <fullName evidence="7">Intraflagellar transport protein 88</fullName>
    </recommendedName>
</protein>
<dbReference type="PaxDb" id="55529-EKX47448"/>
<dbReference type="EnsemblProtists" id="EKX47448">
    <property type="protein sequence ID" value="EKX47448"/>
    <property type="gene ID" value="GUITHDRAFT_106889"/>
</dbReference>
<dbReference type="KEGG" id="gtt:GUITHDRAFT_106889"/>
<dbReference type="GO" id="GO:0019894">
    <property type="term" value="F:kinesin binding"/>
    <property type="evidence" value="ECO:0007669"/>
    <property type="project" value="TreeGrafter"/>
</dbReference>
<keyword evidence="2" id="KW-0175">Coiled coil</keyword>
<evidence type="ECO:0000313" key="6">
    <source>
        <dbReference type="Proteomes" id="UP000011087"/>
    </source>
</evidence>
<dbReference type="PANTHER" id="PTHR44117:SF1">
    <property type="entry name" value="INTRAFLAGELLAR TRANSPORT PROTEIN 88 HOMOLOG"/>
    <property type="match status" value="1"/>
</dbReference>
<dbReference type="RefSeq" id="XP_005834428.1">
    <property type="nucleotide sequence ID" value="XM_005834371.1"/>
</dbReference>
<organism evidence="4">
    <name type="scientific">Guillardia theta (strain CCMP2712)</name>
    <name type="common">Cryptophyte</name>
    <dbReference type="NCBI Taxonomy" id="905079"/>
    <lineage>
        <taxon>Eukaryota</taxon>
        <taxon>Cryptophyceae</taxon>
        <taxon>Pyrenomonadales</taxon>
        <taxon>Geminigeraceae</taxon>
        <taxon>Guillardia</taxon>
    </lineage>
</organism>
<dbReference type="InterPro" id="IPR011990">
    <property type="entry name" value="TPR-like_helical_dom_sf"/>
</dbReference>
<dbReference type="Proteomes" id="UP000011087">
    <property type="component" value="Unassembled WGS sequence"/>
</dbReference>
<feature type="repeat" description="TPR" evidence="1">
    <location>
        <begin position="225"/>
        <end position="258"/>
    </location>
</feature>
<keyword evidence="1" id="KW-0802">TPR repeat</keyword>
<dbReference type="GO" id="GO:0097546">
    <property type="term" value="C:ciliary base"/>
    <property type="evidence" value="ECO:0007669"/>
    <property type="project" value="TreeGrafter"/>
</dbReference>